<dbReference type="InterPro" id="IPR001451">
    <property type="entry name" value="Hexapep"/>
</dbReference>
<organism evidence="5 6">
    <name type="scientific">Romboutsia faecis</name>
    <dbReference type="NCBI Taxonomy" id="2764597"/>
    <lineage>
        <taxon>Bacteria</taxon>
        <taxon>Bacillati</taxon>
        <taxon>Bacillota</taxon>
        <taxon>Clostridia</taxon>
        <taxon>Peptostreptococcales</taxon>
        <taxon>Peptostreptococcaceae</taxon>
        <taxon>Romboutsia</taxon>
    </lineage>
</organism>
<dbReference type="EMBL" id="JACRWE010000002">
    <property type="protein sequence ID" value="MBC5995848.1"/>
    <property type="molecule type" value="Genomic_DNA"/>
</dbReference>
<accession>A0ABR7JLQ6</accession>
<dbReference type="PIRSF" id="PIRSF000441">
    <property type="entry name" value="CysE"/>
    <property type="match status" value="1"/>
</dbReference>
<dbReference type="InterPro" id="IPR011004">
    <property type="entry name" value="Trimer_LpxA-like_sf"/>
</dbReference>
<dbReference type="InterPro" id="IPR045304">
    <property type="entry name" value="LbH_SAT"/>
</dbReference>
<dbReference type="RefSeq" id="WP_153923749.1">
    <property type="nucleotide sequence ID" value="NZ_JACRWE010000002.1"/>
</dbReference>
<dbReference type="Proteomes" id="UP000609849">
    <property type="component" value="Unassembled WGS sequence"/>
</dbReference>
<keyword evidence="3" id="KW-0808">Transferase</keyword>
<keyword evidence="6" id="KW-1185">Reference proteome</keyword>
<dbReference type="PANTHER" id="PTHR42811">
    <property type="entry name" value="SERINE ACETYLTRANSFERASE"/>
    <property type="match status" value="1"/>
</dbReference>
<dbReference type="CDD" id="cd03354">
    <property type="entry name" value="LbH_SAT"/>
    <property type="match status" value="1"/>
</dbReference>
<comment type="caution">
    <text evidence="5">The sequence shown here is derived from an EMBL/GenBank/DDBJ whole genome shotgun (WGS) entry which is preliminary data.</text>
</comment>
<gene>
    <name evidence="5" type="ORF">H8923_03680</name>
</gene>
<sequence length="158" mass="16880">MNKNTAISKAILFTYRFGNNIYYNIKLLPIRKILLLIYKILDFIIVKIIGGAELPAKAKIGSNLYLPHGGRGVVIHPNSVIGNNVIIYHQATIGSDKTGNDGAPTIGNNVFIGVGAKVLGSIQISDDVKIGANSVVLKDIPKNSTAVGIPAKIINHIL</sequence>
<dbReference type="SUPFAM" id="SSF51161">
    <property type="entry name" value="Trimeric LpxA-like enzymes"/>
    <property type="match status" value="1"/>
</dbReference>
<evidence type="ECO:0000256" key="3">
    <source>
        <dbReference type="ARBA" id="ARBA00022679"/>
    </source>
</evidence>
<evidence type="ECO:0000313" key="6">
    <source>
        <dbReference type="Proteomes" id="UP000609849"/>
    </source>
</evidence>
<protein>
    <recommendedName>
        <fullName evidence="2">Serine acetyltransferase</fullName>
    </recommendedName>
</protein>
<evidence type="ECO:0000256" key="2">
    <source>
        <dbReference type="ARBA" id="ARBA00018522"/>
    </source>
</evidence>
<name>A0ABR7JLQ6_9FIRM</name>
<dbReference type="Pfam" id="PF00132">
    <property type="entry name" value="Hexapep"/>
    <property type="match status" value="1"/>
</dbReference>
<evidence type="ECO:0000256" key="1">
    <source>
        <dbReference type="ARBA" id="ARBA00007274"/>
    </source>
</evidence>
<comment type="similarity">
    <text evidence="1">Belongs to the transferase hexapeptide repeat family.</text>
</comment>
<evidence type="ECO:0000256" key="4">
    <source>
        <dbReference type="ARBA" id="ARBA00023315"/>
    </source>
</evidence>
<dbReference type="InterPro" id="IPR005881">
    <property type="entry name" value="Ser_O-AcTrfase"/>
</dbReference>
<proteinExistence type="inferred from homology"/>
<reference evidence="5 6" key="1">
    <citation type="submission" date="2020-08" db="EMBL/GenBank/DDBJ databases">
        <authorList>
            <person name="Liu C."/>
            <person name="Sun Q."/>
        </authorList>
    </citation>
    <scope>NUCLEOTIDE SEQUENCE [LARGE SCALE GENOMIC DNA]</scope>
    <source>
        <strain evidence="5 6">NSJ-18</strain>
    </source>
</reference>
<dbReference type="Gene3D" id="2.160.10.10">
    <property type="entry name" value="Hexapeptide repeat proteins"/>
    <property type="match status" value="1"/>
</dbReference>
<keyword evidence="4" id="KW-0012">Acyltransferase</keyword>
<evidence type="ECO:0000313" key="5">
    <source>
        <dbReference type="EMBL" id="MBC5995848.1"/>
    </source>
</evidence>